<dbReference type="EMBL" id="JAUCMV010000003">
    <property type="protein sequence ID" value="KAK0411408.1"/>
    <property type="molecule type" value="Genomic_DNA"/>
</dbReference>
<dbReference type="Gene3D" id="3.40.50.1820">
    <property type="entry name" value="alpha/beta hydrolase"/>
    <property type="match status" value="1"/>
</dbReference>
<dbReference type="GO" id="GO:0006660">
    <property type="term" value="P:phosphatidylserine catabolic process"/>
    <property type="evidence" value="ECO:0007669"/>
    <property type="project" value="TreeGrafter"/>
</dbReference>
<name>A0AA39LVS5_9BILA</name>
<protein>
    <recommendedName>
        <fullName evidence="2">Serine aminopeptidase S33 domain-containing protein</fullName>
    </recommendedName>
</protein>
<keyword evidence="1" id="KW-0472">Membrane</keyword>
<gene>
    <name evidence="3" type="ORF">QR680_005640</name>
</gene>
<feature type="transmembrane region" description="Helical" evidence="1">
    <location>
        <begin position="35"/>
        <end position="56"/>
    </location>
</feature>
<reference evidence="3" key="1">
    <citation type="submission" date="2023-06" db="EMBL/GenBank/DDBJ databases">
        <title>Genomic analysis of the entomopathogenic nematode Steinernema hermaphroditum.</title>
        <authorList>
            <person name="Schwarz E.M."/>
            <person name="Heppert J.K."/>
            <person name="Baniya A."/>
            <person name="Schwartz H.T."/>
            <person name="Tan C.-H."/>
            <person name="Antoshechkin I."/>
            <person name="Sternberg P.W."/>
            <person name="Goodrich-Blair H."/>
            <person name="Dillman A.R."/>
        </authorList>
    </citation>
    <scope>NUCLEOTIDE SEQUENCE</scope>
    <source>
        <strain evidence="3">PS9179</strain>
        <tissue evidence="3">Whole animal</tissue>
    </source>
</reference>
<dbReference type="GO" id="GO:0004622">
    <property type="term" value="F:phosphatidylcholine lysophospholipase activity"/>
    <property type="evidence" value="ECO:0007669"/>
    <property type="project" value="TreeGrafter"/>
</dbReference>
<dbReference type="GO" id="GO:0005789">
    <property type="term" value="C:endoplasmic reticulum membrane"/>
    <property type="evidence" value="ECO:0007669"/>
    <property type="project" value="TreeGrafter"/>
</dbReference>
<dbReference type="SUPFAM" id="SSF53474">
    <property type="entry name" value="alpha/beta-Hydrolases"/>
    <property type="match status" value="1"/>
</dbReference>
<proteinExistence type="predicted"/>
<dbReference type="AlphaFoldDB" id="A0AA39LVS5"/>
<evidence type="ECO:0000313" key="4">
    <source>
        <dbReference type="Proteomes" id="UP001175271"/>
    </source>
</evidence>
<dbReference type="Pfam" id="PF12146">
    <property type="entry name" value="Hydrolase_4"/>
    <property type="match status" value="1"/>
</dbReference>
<dbReference type="InterPro" id="IPR022742">
    <property type="entry name" value="Hydrolase_4"/>
</dbReference>
<keyword evidence="4" id="KW-1185">Reference proteome</keyword>
<feature type="domain" description="Serine aminopeptidase S33" evidence="2">
    <location>
        <begin position="151"/>
        <end position="248"/>
    </location>
</feature>
<accession>A0AA39LVS5</accession>
<dbReference type="PANTHER" id="PTHR12277">
    <property type="entry name" value="ALPHA/BETA HYDROLASE DOMAIN-CONTAINING PROTEIN"/>
    <property type="match status" value="1"/>
</dbReference>
<keyword evidence="1" id="KW-0812">Transmembrane</keyword>
<comment type="caution">
    <text evidence="3">The sequence shown here is derived from an EMBL/GenBank/DDBJ whole genome shotgun (WGS) entry which is preliminary data.</text>
</comment>
<dbReference type="Proteomes" id="UP001175271">
    <property type="component" value="Unassembled WGS sequence"/>
</dbReference>
<dbReference type="GO" id="GO:0047372">
    <property type="term" value="F:monoacylglycerol lipase activity"/>
    <property type="evidence" value="ECO:0007669"/>
    <property type="project" value="TreeGrafter"/>
</dbReference>
<dbReference type="PANTHER" id="PTHR12277:SF194">
    <property type="entry name" value="FI04476P"/>
    <property type="match status" value="1"/>
</dbReference>
<evidence type="ECO:0000259" key="2">
    <source>
        <dbReference type="Pfam" id="PF12146"/>
    </source>
</evidence>
<dbReference type="InterPro" id="IPR029058">
    <property type="entry name" value="AB_hydrolase_fold"/>
</dbReference>
<organism evidence="3 4">
    <name type="scientific">Steinernema hermaphroditum</name>
    <dbReference type="NCBI Taxonomy" id="289476"/>
    <lineage>
        <taxon>Eukaryota</taxon>
        <taxon>Metazoa</taxon>
        <taxon>Ecdysozoa</taxon>
        <taxon>Nematoda</taxon>
        <taxon>Chromadorea</taxon>
        <taxon>Rhabditida</taxon>
        <taxon>Tylenchina</taxon>
        <taxon>Panagrolaimomorpha</taxon>
        <taxon>Strongyloidoidea</taxon>
        <taxon>Steinernematidae</taxon>
        <taxon>Steinernema</taxon>
    </lineage>
</organism>
<evidence type="ECO:0000313" key="3">
    <source>
        <dbReference type="EMBL" id="KAK0411408.1"/>
    </source>
</evidence>
<keyword evidence="1" id="KW-1133">Transmembrane helix</keyword>
<evidence type="ECO:0000256" key="1">
    <source>
        <dbReference type="SAM" id="Phobius"/>
    </source>
</evidence>
<sequence length="360" mass="40696">MIRRVHSRLSGVAGVARLLCARIRTDTMGILRKSLAIGSIPLLLMYLVMPLLFFTIPSVMQHVFFLNFVKFPFMTYSNLSAHGIHSFGRNFYLREEQHSIGVWHVLPTDVSARFDVRPNDSEIEQLLALSGHPIVVYYHGNSFDRAGAHRCELYNVLAELQFHVLAIDYRGYGDSTGSPTEGGLVSDAHLIYEYAQRFAAQKNVPVYVWGHSMGTGVATRLVSELSLSENAPSGLVLESPFNNLKDVMLNHPFSGPYRWIPILDTLLVEPLRSAGLVMNTDERIVHISCPILILHAADDHIIPIKLARRLEESARSAQRKVRLVEFDAERRFKHKYICRAEELPQILSTFTSECSQQLRA</sequence>
<dbReference type="GO" id="GO:0052651">
    <property type="term" value="P:monoacylglycerol catabolic process"/>
    <property type="evidence" value="ECO:0007669"/>
    <property type="project" value="TreeGrafter"/>
</dbReference>